<reference evidence="2 3" key="1">
    <citation type="submission" date="2017-07" db="EMBL/GenBank/DDBJ databases">
        <authorList>
            <person name="Sun Z.S."/>
            <person name="Albrecht U."/>
            <person name="Echele G."/>
            <person name="Lee C.C."/>
        </authorList>
    </citation>
    <scope>NUCLEOTIDE SEQUENCE [LARGE SCALE GENOMIC DNA]</scope>
    <source>
        <strain evidence="3">type strain: KCTC 22618</strain>
    </source>
</reference>
<evidence type="ECO:0000313" key="2">
    <source>
        <dbReference type="EMBL" id="SNR16894.1"/>
    </source>
</evidence>
<organism evidence="2 3">
    <name type="scientific">Tenacibaculum jejuense</name>
    <dbReference type="NCBI Taxonomy" id="584609"/>
    <lineage>
        <taxon>Bacteria</taxon>
        <taxon>Pseudomonadati</taxon>
        <taxon>Bacteroidota</taxon>
        <taxon>Flavobacteriia</taxon>
        <taxon>Flavobacteriales</taxon>
        <taxon>Flavobacteriaceae</taxon>
        <taxon>Tenacibaculum</taxon>
    </lineage>
</organism>
<feature type="chain" id="PRO_5012850802" evidence="1">
    <location>
        <begin position="26"/>
        <end position="154"/>
    </location>
</feature>
<dbReference type="KEGG" id="tje:TJEJU_3243"/>
<dbReference type="InterPro" id="IPR013783">
    <property type="entry name" value="Ig-like_fold"/>
</dbReference>
<accession>A0A238UEJ6</accession>
<dbReference type="OrthoDB" id="826619at2"/>
<proteinExistence type="predicted"/>
<dbReference type="RefSeq" id="WP_095073761.1">
    <property type="nucleotide sequence ID" value="NZ_LT899436.1"/>
</dbReference>
<keyword evidence="2" id="KW-0449">Lipoprotein</keyword>
<dbReference type="Pfam" id="PF07610">
    <property type="entry name" value="DUF1573"/>
    <property type="match status" value="1"/>
</dbReference>
<keyword evidence="3" id="KW-1185">Reference proteome</keyword>
<name>A0A238UEJ6_9FLAO</name>
<dbReference type="AlphaFoldDB" id="A0A238UEJ6"/>
<dbReference type="PANTHER" id="PTHR37833:SF1">
    <property type="entry name" value="SIGNAL PEPTIDE PROTEIN"/>
    <property type="match status" value="1"/>
</dbReference>
<dbReference type="PROSITE" id="PS51257">
    <property type="entry name" value="PROKAR_LIPOPROTEIN"/>
    <property type="match status" value="1"/>
</dbReference>
<evidence type="ECO:0000256" key="1">
    <source>
        <dbReference type="SAM" id="SignalP"/>
    </source>
</evidence>
<sequence>MRKAIITLSAVLLSVVLVSCKEGNAASKVNLTNVEQAQKRDKEIKVGAPEVVFDREIHDFGVVDEGFVVETSFKVTNTGKSDLVITDAKASCGCTVPTWPKEPIKPGQTSEVQVKFNTSGKPNKQSKTVTLYTNTVKGREEVKISGMVTPKKKA</sequence>
<dbReference type="InterPro" id="IPR011467">
    <property type="entry name" value="DUF1573"/>
</dbReference>
<keyword evidence="1" id="KW-0732">Signal</keyword>
<dbReference type="Proteomes" id="UP000215214">
    <property type="component" value="Chromosome TJEJU"/>
</dbReference>
<gene>
    <name evidence="2" type="ORF">TJEJU_3243</name>
</gene>
<dbReference type="Gene3D" id="2.60.40.10">
    <property type="entry name" value="Immunoglobulins"/>
    <property type="match status" value="1"/>
</dbReference>
<evidence type="ECO:0000313" key="3">
    <source>
        <dbReference type="Proteomes" id="UP000215214"/>
    </source>
</evidence>
<dbReference type="EMBL" id="LT899436">
    <property type="protein sequence ID" value="SNR16894.1"/>
    <property type="molecule type" value="Genomic_DNA"/>
</dbReference>
<protein>
    <submittedName>
        <fullName evidence="2">Probable lipoprotein</fullName>
    </submittedName>
</protein>
<feature type="signal peptide" evidence="1">
    <location>
        <begin position="1"/>
        <end position="25"/>
    </location>
</feature>
<dbReference type="PANTHER" id="PTHR37833">
    <property type="entry name" value="LIPOPROTEIN-RELATED"/>
    <property type="match status" value="1"/>
</dbReference>